<name>X0ZBM8_9ZZZZ</name>
<accession>X0ZBM8</accession>
<proteinExistence type="predicted"/>
<organism evidence="1">
    <name type="scientific">marine sediment metagenome</name>
    <dbReference type="NCBI Taxonomy" id="412755"/>
    <lineage>
        <taxon>unclassified sequences</taxon>
        <taxon>metagenomes</taxon>
        <taxon>ecological metagenomes</taxon>
    </lineage>
</organism>
<protein>
    <submittedName>
        <fullName evidence="1">Uncharacterized protein</fullName>
    </submittedName>
</protein>
<reference evidence="1" key="1">
    <citation type="journal article" date="2014" name="Front. Microbiol.">
        <title>High frequency of phylogenetically diverse reductive dehalogenase-homologous genes in deep subseafloor sedimentary metagenomes.</title>
        <authorList>
            <person name="Kawai M."/>
            <person name="Futagami T."/>
            <person name="Toyoda A."/>
            <person name="Takaki Y."/>
            <person name="Nishi S."/>
            <person name="Hori S."/>
            <person name="Arai W."/>
            <person name="Tsubouchi T."/>
            <person name="Morono Y."/>
            <person name="Uchiyama I."/>
            <person name="Ito T."/>
            <person name="Fujiyama A."/>
            <person name="Inagaki F."/>
            <person name="Takami H."/>
        </authorList>
    </citation>
    <scope>NUCLEOTIDE SEQUENCE</scope>
    <source>
        <strain evidence="1">Expedition CK06-06</strain>
    </source>
</reference>
<comment type="caution">
    <text evidence="1">The sequence shown here is derived from an EMBL/GenBank/DDBJ whole genome shotgun (WGS) entry which is preliminary data.</text>
</comment>
<evidence type="ECO:0000313" key="1">
    <source>
        <dbReference type="EMBL" id="GAG45821.1"/>
    </source>
</evidence>
<sequence>EWHAAFQLRKKELMKIIPVYEDEDLIPNLLMPLLNVKYTKENFDEFIKKLSHEINR</sequence>
<feature type="non-terminal residue" evidence="1">
    <location>
        <position position="1"/>
    </location>
</feature>
<dbReference type="EMBL" id="BARS01050163">
    <property type="protein sequence ID" value="GAG45821.1"/>
    <property type="molecule type" value="Genomic_DNA"/>
</dbReference>
<gene>
    <name evidence="1" type="ORF">S01H1_74934</name>
</gene>
<dbReference type="AlphaFoldDB" id="X0ZBM8"/>